<dbReference type="Pfam" id="PF00497">
    <property type="entry name" value="SBP_bac_3"/>
    <property type="match status" value="1"/>
</dbReference>
<comment type="similarity">
    <text evidence="2">Belongs to the UPF0126 family.</text>
</comment>
<feature type="domain" description="Glycine transporter" evidence="9">
    <location>
        <begin position="347"/>
        <end position="422"/>
    </location>
</feature>
<dbReference type="Pfam" id="PF03458">
    <property type="entry name" value="Gly_transporter"/>
    <property type="match status" value="2"/>
</dbReference>
<keyword evidence="4 7" id="KW-0812">Transmembrane</keyword>
<feature type="domain" description="Solute-binding protein family 3/N-terminal" evidence="8">
    <location>
        <begin position="14"/>
        <end position="220"/>
    </location>
</feature>
<dbReference type="AlphaFoldDB" id="A0A1M7EGQ2"/>
<feature type="transmembrane region" description="Helical" evidence="7">
    <location>
        <begin position="299"/>
        <end position="323"/>
    </location>
</feature>
<dbReference type="PANTHER" id="PTHR30506:SF3">
    <property type="entry name" value="UPF0126 INNER MEMBRANE PROTEIN YADS-RELATED"/>
    <property type="match status" value="1"/>
</dbReference>
<dbReference type="PANTHER" id="PTHR30506">
    <property type="entry name" value="INNER MEMBRANE PROTEIN"/>
    <property type="match status" value="1"/>
</dbReference>
<organism evidence="10 11">
    <name type="scientific">Roseovarius litoreus</name>
    <dbReference type="NCBI Taxonomy" id="1155722"/>
    <lineage>
        <taxon>Bacteria</taxon>
        <taxon>Pseudomonadati</taxon>
        <taxon>Pseudomonadota</taxon>
        <taxon>Alphaproteobacteria</taxon>
        <taxon>Rhodobacterales</taxon>
        <taxon>Roseobacteraceae</taxon>
        <taxon>Roseovarius</taxon>
    </lineage>
</organism>
<evidence type="ECO:0000313" key="11">
    <source>
        <dbReference type="Proteomes" id="UP000322545"/>
    </source>
</evidence>
<feature type="transmembrane region" description="Helical" evidence="7">
    <location>
        <begin position="344"/>
        <end position="366"/>
    </location>
</feature>
<keyword evidence="6 7" id="KW-0472">Membrane</keyword>
<proteinExistence type="inferred from homology"/>
<name>A0A1M7EGQ2_9RHOB</name>
<comment type="subcellular location">
    <subcellularLocation>
        <location evidence="1">Cell membrane</location>
        <topology evidence="1">Multi-pass membrane protein</topology>
    </subcellularLocation>
</comment>
<evidence type="ECO:0000256" key="4">
    <source>
        <dbReference type="ARBA" id="ARBA00022692"/>
    </source>
</evidence>
<dbReference type="InterPro" id="IPR005115">
    <property type="entry name" value="Gly_transporter"/>
</dbReference>
<evidence type="ECO:0000259" key="9">
    <source>
        <dbReference type="Pfam" id="PF03458"/>
    </source>
</evidence>
<dbReference type="EMBL" id="FRCB01000003">
    <property type="protein sequence ID" value="SHL90971.1"/>
    <property type="molecule type" value="Genomic_DNA"/>
</dbReference>
<dbReference type="RefSeq" id="WP_188129921.1">
    <property type="nucleotide sequence ID" value="NZ_FRCB01000003.1"/>
</dbReference>
<evidence type="ECO:0000313" key="10">
    <source>
        <dbReference type="EMBL" id="SHL90971.1"/>
    </source>
</evidence>
<evidence type="ECO:0000256" key="7">
    <source>
        <dbReference type="SAM" id="Phobius"/>
    </source>
</evidence>
<feature type="transmembrane region" description="Helical" evidence="7">
    <location>
        <begin position="239"/>
        <end position="260"/>
    </location>
</feature>
<accession>A0A1M7EGQ2</accession>
<dbReference type="Gene3D" id="3.40.190.10">
    <property type="entry name" value="Periplasmic binding protein-like II"/>
    <property type="match status" value="2"/>
</dbReference>
<dbReference type="Proteomes" id="UP000322545">
    <property type="component" value="Unassembled WGS sequence"/>
</dbReference>
<dbReference type="SUPFAM" id="SSF53850">
    <property type="entry name" value="Periplasmic binding protein-like II"/>
    <property type="match status" value="1"/>
</dbReference>
<evidence type="ECO:0000256" key="6">
    <source>
        <dbReference type="ARBA" id="ARBA00023136"/>
    </source>
</evidence>
<gene>
    <name evidence="10" type="ORF">SAMN05443432_103358</name>
</gene>
<evidence type="ECO:0000259" key="8">
    <source>
        <dbReference type="Pfam" id="PF00497"/>
    </source>
</evidence>
<feature type="transmembrane region" description="Helical" evidence="7">
    <location>
        <begin position="437"/>
        <end position="458"/>
    </location>
</feature>
<sequence>MSKPYQFPVAGQLQGVEGLDITILTDVLQLAGIEANLRRQSWHDQLQYLAEGRGDIALGAFKPDNGDDRFHYSLPYRWARISLYVRKDETNLYDTTDIAKLINELPDFRLGVVPGRLFADSALNGSIKTATRAGRIVNASSDEENLRNLLAGRIDGFVGDRLGVSTSALEAGLKFQAAEIVMPGIASVHFIFSKTTMQPKTLAAIDQAIKTLEDNGQLKKRLHSGISSVLMSYVLDTTLFYILTIVGTVAFAVSGVLIAYRENFSFFGALVLSALPALGGGALRDILLDRHPMGMMSSPLYLCLVGVTVLVGFSIILAMRLLAGRGWTLSRLPKAPRFLTMANIQELADSMGMAVFTVSGLAIAISMDAEPLWLWGPIIAMLTAAGGGILRDIVRQSGQVGTLKTELYAEVPFFWGLAFSVFLLTRPDVLAPEEIQLAIIITVLGTFLTRMTVVLLGVRPFPFSWTPKASG</sequence>
<protein>
    <submittedName>
        <fullName evidence="10">Amino acid ABC transporter substrate-binding protein, PAAT family</fullName>
    </submittedName>
</protein>
<keyword evidence="5 7" id="KW-1133">Transmembrane helix</keyword>
<keyword evidence="3" id="KW-1003">Cell membrane</keyword>
<keyword evidence="11" id="KW-1185">Reference proteome</keyword>
<dbReference type="InterPro" id="IPR001638">
    <property type="entry name" value="Solute-binding_3/MltF_N"/>
</dbReference>
<feature type="transmembrane region" description="Helical" evidence="7">
    <location>
        <begin position="372"/>
        <end position="394"/>
    </location>
</feature>
<feature type="domain" description="Glycine transporter" evidence="9">
    <location>
        <begin position="242"/>
        <end position="313"/>
    </location>
</feature>
<feature type="transmembrane region" description="Helical" evidence="7">
    <location>
        <begin position="267"/>
        <end position="287"/>
    </location>
</feature>
<evidence type="ECO:0000256" key="5">
    <source>
        <dbReference type="ARBA" id="ARBA00022989"/>
    </source>
</evidence>
<evidence type="ECO:0000256" key="2">
    <source>
        <dbReference type="ARBA" id="ARBA00008193"/>
    </source>
</evidence>
<evidence type="ECO:0000256" key="1">
    <source>
        <dbReference type="ARBA" id="ARBA00004651"/>
    </source>
</evidence>
<dbReference type="GO" id="GO:0005886">
    <property type="term" value="C:plasma membrane"/>
    <property type="evidence" value="ECO:0007669"/>
    <property type="project" value="UniProtKB-SubCell"/>
</dbReference>
<feature type="transmembrane region" description="Helical" evidence="7">
    <location>
        <begin position="406"/>
        <end position="425"/>
    </location>
</feature>
<reference evidence="10 11" key="1">
    <citation type="submission" date="2016-11" db="EMBL/GenBank/DDBJ databases">
        <authorList>
            <person name="Varghese N."/>
            <person name="Submissions S."/>
        </authorList>
    </citation>
    <scope>NUCLEOTIDE SEQUENCE [LARGE SCALE GENOMIC DNA]</scope>
    <source>
        <strain evidence="10 11">DSM 28249</strain>
    </source>
</reference>
<evidence type="ECO:0000256" key="3">
    <source>
        <dbReference type="ARBA" id="ARBA00022475"/>
    </source>
</evidence>